<proteinExistence type="predicted"/>
<evidence type="ECO:0008006" key="3">
    <source>
        <dbReference type="Google" id="ProtNLM"/>
    </source>
</evidence>
<dbReference type="AlphaFoldDB" id="A0A1I7BD43"/>
<evidence type="ECO:0000313" key="1">
    <source>
        <dbReference type="EMBL" id="SFT85120.1"/>
    </source>
</evidence>
<dbReference type="STRING" id="477690.SAMN05216474_2695"/>
<gene>
    <name evidence="1" type="ORF">SAMN05216474_2695</name>
</gene>
<evidence type="ECO:0000313" key="2">
    <source>
        <dbReference type="Proteomes" id="UP000236454"/>
    </source>
</evidence>
<dbReference type="Proteomes" id="UP000236454">
    <property type="component" value="Unassembled WGS sequence"/>
</dbReference>
<dbReference type="OrthoDB" id="5505971at2"/>
<organism evidence="1 2">
    <name type="scientific">Lishizhenia tianjinensis</name>
    <dbReference type="NCBI Taxonomy" id="477690"/>
    <lineage>
        <taxon>Bacteria</taxon>
        <taxon>Pseudomonadati</taxon>
        <taxon>Bacteroidota</taxon>
        <taxon>Flavobacteriia</taxon>
        <taxon>Flavobacteriales</taxon>
        <taxon>Crocinitomicaceae</taxon>
        <taxon>Lishizhenia</taxon>
    </lineage>
</organism>
<sequence length="578" mass="63692">MKFTEMNVFKLILLGCYINVALAFGQSNPLPPLERKVSLQLQSTTLKVVLDEMEKMGEYTFAYRTDAIDENQRLSRTYQNQTTREVLDDIFQGKITYKVKGNYILLRETTVPKPGEVHLQGYVVDATTQAKIPYVSLYDTLTLSSSISDQYGYYDLQVSSAEKVYINVKKQGYKDTLILWPTDGYAVLNIEMTPINTATDSLKENQLLDKVKSFKWFKLSDENKANISNFSNKLEGKAQFSVVPGVGTAGKLSSTSTYDYSFNLFGGITGGVNKLEVATLFNLNVDSVSYFQSAGLFNAVGGNQRGVQMAGITNLNGANFSGGQFGGLINYTKGSFKGGQFAGFSNIALGEVKGVQGAGFMNYANNNVKGAQLAGFMNIARGEVRGLQAAGFLNIATHVKGAQIGFINISDSISGPTIGFFSYSKHGYHNLELSANEITEANIALRSGSHSFYNTFRVGASFKRSQPVYTFGYGIGSSVGLSKRLRLFFDLEASSLQTEYYLNPNVLGKINMSFHWQMFKKVALAFGPSLNVHTISDYSSVSGQFLDNLMPWKGYSYTHDTYVKSNAWIGAHVALRFF</sequence>
<dbReference type="RefSeq" id="WP_139230379.1">
    <property type="nucleotide sequence ID" value="NZ_FPAS01000005.1"/>
</dbReference>
<name>A0A1I7BD43_9FLAO</name>
<protein>
    <recommendedName>
        <fullName evidence="3">CarboxypepD_reg-like domain-containing protein</fullName>
    </recommendedName>
</protein>
<dbReference type="EMBL" id="FPAS01000005">
    <property type="protein sequence ID" value="SFT85120.1"/>
    <property type="molecule type" value="Genomic_DNA"/>
</dbReference>
<keyword evidence="2" id="KW-1185">Reference proteome</keyword>
<accession>A0A1I7BD43</accession>
<reference evidence="1 2" key="1">
    <citation type="submission" date="2016-10" db="EMBL/GenBank/DDBJ databases">
        <authorList>
            <person name="de Groot N.N."/>
        </authorList>
    </citation>
    <scope>NUCLEOTIDE SEQUENCE [LARGE SCALE GENOMIC DNA]</scope>
    <source>
        <strain evidence="1 2">CGMCC 1.7005</strain>
    </source>
</reference>